<feature type="compositionally biased region" description="Acidic residues" evidence="1">
    <location>
        <begin position="179"/>
        <end position="192"/>
    </location>
</feature>
<dbReference type="GeneID" id="27711047"/>
<keyword evidence="3" id="KW-1185">Reference proteome</keyword>
<gene>
    <name evidence="2" type="ORF">Z520_05301</name>
</gene>
<evidence type="ECO:0000256" key="1">
    <source>
        <dbReference type="SAM" id="MobiDB-lite"/>
    </source>
</evidence>
<dbReference type="EMBL" id="KN848070">
    <property type="protein sequence ID" value="KIX98840.1"/>
    <property type="molecule type" value="Genomic_DNA"/>
</dbReference>
<dbReference type="OrthoDB" id="4152819at2759"/>
<dbReference type="Proteomes" id="UP000053411">
    <property type="component" value="Unassembled WGS sequence"/>
</dbReference>
<reference evidence="2 3" key="1">
    <citation type="submission" date="2015-01" db="EMBL/GenBank/DDBJ databases">
        <title>The Genome Sequence of Fonsecaea multimorphosa CBS 102226.</title>
        <authorList>
            <consortium name="The Broad Institute Genomics Platform"/>
            <person name="Cuomo C."/>
            <person name="de Hoog S."/>
            <person name="Gorbushina A."/>
            <person name="Stielow B."/>
            <person name="Teixiera M."/>
            <person name="Abouelleil A."/>
            <person name="Chapman S.B."/>
            <person name="Priest M."/>
            <person name="Young S.K."/>
            <person name="Wortman J."/>
            <person name="Nusbaum C."/>
            <person name="Birren B."/>
        </authorList>
    </citation>
    <scope>NUCLEOTIDE SEQUENCE [LARGE SCALE GENOMIC DNA]</scope>
    <source>
        <strain evidence="2 3">CBS 102226</strain>
    </source>
</reference>
<sequence length="259" mass="29078">MDYSKSRYAFQTTPSARPSSASLSSRCSVSEARQLAYQIGTMSRSKIQKEAAKTVPHLHRLVCHAAVFDNAAKFIVEHMRDYSEPSSPLASIEEVEDVDDEDDFSLDDIVDIVPEDDDDLGSAAYDPSLHTAQVASFNGYAQLKSPRLCGVVVTTTVVGSTRDISHWDEAESDSSSSTESEEEEEEEEDDSDFDFHYDYADPGCSYFYRQSERHADWEYAHTTCSKPNNHTDDDQLLWSQQPRVWSPQQAANIFVEAFG</sequence>
<evidence type="ECO:0000313" key="3">
    <source>
        <dbReference type="Proteomes" id="UP000053411"/>
    </source>
</evidence>
<accession>A0A0D2HAE0</accession>
<evidence type="ECO:0000313" key="2">
    <source>
        <dbReference type="EMBL" id="KIX98840.1"/>
    </source>
</evidence>
<name>A0A0D2HAE0_9EURO</name>
<dbReference type="AlphaFoldDB" id="A0A0D2HAE0"/>
<dbReference type="RefSeq" id="XP_016632963.1">
    <property type="nucleotide sequence ID" value="XM_016775804.1"/>
</dbReference>
<proteinExistence type="predicted"/>
<protein>
    <submittedName>
        <fullName evidence="2">Uncharacterized protein</fullName>
    </submittedName>
</protein>
<dbReference type="VEuPathDB" id="FungiDB:Z520_05301"/>
<organism evidence="2 3">
    <name type="scientific">Fonsecaea multimorphosa CBS 102226</name>
    <dbReference type="NCBI Taxonomy" id="1442371"/>
    <lineage>
        <taxon>Eukaryota</taxon>
        <taxon>Fungi</taxon>
        <taxon>Dikarya</taxon>
        <taxon>Ascomycota</taxon>
        <taxon>Pezizomycotina</taxon>
        <taxon>Eurotiomycetes</taxon>
        <taxon>Chaetothyriomycetidae</taxon>
        <taxon>Chaetothyriales</taxon>
        <taxon>Herpotrichiellaceae</taxon>
        <taxon>Fonsecaea</taxon>
    </lineage>
</organism>
<feature type="region of interest" description="Disordered" evidence="1">
    <location>
        <begin position="164"/>
        <end position="195"/>
    </location>
</feature>